<feature type="transmembrane region" description="Helical" evidence="1">
    <location>
        <begin position="121"/>
        <end position="136"/>
    </location>
</feature>
<feature type="transmembrane region" description="Helical" evidence="1">
    <location>
        <begin position="21"/>
        <end position="39"/>
    </location>
</feature>
<keyword evidence="1" id="KW-0812">Transmembrane</keyword>
<feature type="transmembrane region" description="Helical" evidence="1">
    <location>
        <begin position="232"/>
        <end position="249"/>
    </location>
</feature>
<feature type="transmembrane region" description="Helical" evidence="1">
    <location>
        <begin position="59"/>
        <end position="82"/>
    </location>
</feature>
<feature type="transmembrane region" description="Helical" evidence="1">
    <location>
        <begin position="204"/>
        <end position="225"/>
    </location>
</feature>
<evidence type="ECO:0000313" key="2">
    <source>
        <dbReference type="EMBL" id="KAA6335436.1"/>
    </source>
</evidence>
<reference evidence="2" key="1">
    <citation type="submission" date="2019-03" db="EMBL/GenBank/DDBJ databases">
        <title>Single cell metagenomics reveals metabolic interactions within the superorganism composed of flagellate Streblomastix strix and complex community of Bacteroidetes bacteria on its surface.</title>
        <authorList>
            <person name="Treitli S.C."/>
            <person name="Kolisko M."/>
            <person name="Husnik F."/>
            <person name="Keeling P."/>
            <person name="Hampl V."/>
        </authorList>
    </citation>
    <scope>NUCLEOTIDE SEQUENCE</scope>
    <source>
        <strain evidence="2">STM</strain>
    </source>
</reference>
<name>A0A5J4RN16_9ZZZZ</name>
<gene>
    <name evidence="2" type="ORF">EZS27_016335</name>
</gene>
<keyword evidence="1" id="KW-0472">Membrane</keyword>
<proteinExistence type="predicted"/>
<evidence type="ECO:0000256" key="1">
    <source>
        <dbReference type="SAM" id="Phobius"/>
    </source>
</evidence>
<feature type="transmembrane region" description="Helical" evidence="1">
    <location>
        <begin position="94"/>
        <end position="115"/>
    </location>
</feature>
<sequence>MKNDSTTLLNNNSMKLSSKRFLWLLPVFALVCICIFYVIETTICGMLHLEEPFKDSLEYVLLEGYIVWSILIFFIHSGLYFYLYVWTVSKHITYFWNITILFIIPEVMLCCTFFLTHDVSLFLASVLLYIAAYQHFKRRGELVTDPLSYKVTGRWISSKRFLLLLPLFITIWNIFVVDRVSTLIYVSFFDGYRGLLDHFVRETIGIYLISSSIACMYMYAYLWIVSMFVKRFWRVTLLFLMLIVFDRIYRCYETQHLNIYTTCDTIANYVPFYVFVYLHFKRRGEIGKLKIESGCYAEAGRYWNETMN</sequence>
<comment type="caution">
    <text evidence="2">The sequence shown here is derived from an EMBL/GenBank/DDBJ whole genome shotgun (WGS) entry which is preliminary data.</text>
</comment>
<protein>
    <submittedName>
        <fullName evidence="2">Uncharacterized protein</fullName>
    </submittedName>
</protein>
<organism evidence="2">
    <name type="scientific">termite gut metagenome</name>
    <dbReference type="NCBI Taxonomy" id="433724"/>
    <lineage>
        <taxon>unclassified sequences</taxon>
        <taxon>metagenomes</taxon>
        <taxon>organismal metagenomes</taxon>
    </lineage>
</organism>
<accession>A0A5J4RN16</accession>
<feature type="transmembrane region" description="Helical" evidence="1">
    <location>
        <begin position="161"/>
        <end position="184"/>
    </location>
</feature>
<dbReference type="AlphaFoldDB" id="A0A5J4RN16"/>
<keyword evidence="1" id="KW-1133">Transmembrane helix</keyword>
<dbReference type="EMBL" id="SNRY01000893">
    <property type="protein sequence ID" value="KAA6335436.1"/>
    <property type="molecule type" value="Genomic_DNA"/>
</dbReference>